<reference evidence="3" key="2">
    <citation type="submission" date="2019-06" db="EMBL/GenBank/DDBJ databases">
        <title>Genomics analysis of Aphanomyces spp. identifies a new class of oomycete effector associated with host adaptation.</title>
        <authorList>
            <person name="Gaulin E."/>
        </authorList>
    </citation>
    <scope>NUCLEOTIDE SEQUENCE</scope>
    <source>
        <strain evidence="3">CBS 578.67</strain>
    </source>
</reference>
<dbReference type="PANTHER" id="PTHR46388:SF2">
    <property type="entry name" value="NHL REPEAT-CONTAINING PROTEIN 2"/>
    <property type="match status" value="1"/>
</dbReference>
<evidence type="ECO:0000256" key="2">
    <source>
        <dbReference type="SAM" id="Phobius"/>
    </source>
</evidence>
<dbReference type="Proteomes" id="UP000332933">
    <property type="component" value="Unassembled WGS sequence"/>
</dbReference>
<feature type="region of interest" description="Disordered" evidence="1">
    <location>
        <begin position="1"/>
        <end position="27"/>
    </location>
</feature>
<dbReference type="SUPFAM" id="SSF63829">
    <property type="entry name" value="Calcium-dependent phosphotriesterase"/>
    <property type="match status" value="1"/>
</dbReference>
<reference evidence="4 5" key="1">
    <citation type="submission" date="2019-03" db="EMBL/GenBank/DDBJ databases">
        <authorList>
            <person name="Gaulin E."/>
            <person name="Dumas B."/>
        </authorList>
    </citation>
    <scope>NUCLEOTIDE SEQUENCE [LARGE SCALE GENOMIC DNA]</scope>
    <source>
        <strain evidence="4">CBS 568.67</strain>
    </source>
</reference>
<accession>A0A485L0Q0</accession>
<sequence>MAEAPHGTLPNAVASPRTHGRTDRQSVVTSFRTEQVAYCERKASMRELSIPCLDAQPHTSMKEKMKQESAMSSSYTVKSGNAPKMTAATFFSKIKVIPVSHVSRLSVASRVSTLEKRASSHINQQKDKRGSLMERARSIRLLEQKVTFVTRRRVFFQRLRQFALYLFVLSLILGVLLYIILSSSDSTTIACCAGQVTTIVQGPRATAMALDSNGTLYIVDAFATKISTLVNGSLNDFAGTTTYADVDGALSDARFLFPTGIAIDASTGIIYVATRDSQTIRVIQNGYVSTMDYMLSAPSPQTSLPVYVYDDEIDYYAPLSLAVDGHSNLYVGSGAAVERIASDGSSVVLAGNSWRGYADGSSDSARFHYVRSLAVDAAGQFVYVADMYNKAIRRIDVANSVVTTMTLNGFQVTSTTRRPDCFQFIRPMGIALGLNDTQLYVADSWNNSIVVFDVNGALLDSFGTTNFGNQDDFMASAERKKAQDATFGNPWALAVDANGIIYVGDTGNRVIRRIAP</sequence>
<proteinExistence type="predicted"/>
<keyword evidence="2" id="KW-1133">Transmembrane helix</keyword>
<keyword evidence="5" id="KW-1185">Reference proteome</keyword>
<evidence type="ECO:0000256" key="1">
    <source>
        <dbReference type="SAM" id="MobiDB-lite"/>
    </source>
</evidence>
<dbReference type="SUPFAM" id="SSF63825">
    <property type="entry name" value="YWTD domain"/>
    <property type="match status" value="1"/>
</dbReference>
<feature type="transmembrane region" description="Helical" evidence="2">
    <location>
        <begin position="162"/>
        <end position="181"/>
    </location>
</feature>
<dbReference type="PANTHER" id="PTHR46388">
    <property type="entry name" value="NHL REPEAT-CONTAINING PROTEIN 2"/>
    <property type="match status" value="1"/>
</dbReference>
<dbReference type="OrthoDB" id="62209at2759"/>
<evidence type="ECO:0000313" key="4">
    <source>
        <dbReference type="EMBL" id="VFT90614.1"/>
    </source>
</evidence>
<evidence type="ECO:0000313" key="3">
    <source>
        <dbReference type="EMBL" id="KAF0695432.1"/>
    </source>
</evidence>
<protein>
    <submittedName>
        <fullName evidence="4">Aste57867_13781 protein</fullName>
    </submittedName>
</protein>
<evidence type="ECO:0000313" key="5">
    <source>
        <dbReference type="Proteomes" id="UP000332933"/>
    </source>
</evidence>
<name>A0A485L0Q0_9STRA</name>
<dbReference type="InterPro" id="IPR011042">
    <property type="entry name" value="6-blade_b-propeller_TolB-like"/>
</dbReference>
<keyword evidence="2" id="KW-0812">Transmembrane</keyword>
<dbReference type="EMBL" id="CAADRA010005501">
    <property type="protein sequence ID" value="VFT90614.1"/>
    <property type="molecule type" value="Genomic_DNA"/>
</dbReference>
<dbReference type="AlphaFoldDB" id="A0A485L0Q0"/>
<keyword evidence="2" id="KW-0472">Membrane</keyword>
<dbReference type="Gene3D" id="2.120.10.30">
    <property type="entry name" value="TolB, C-terminal domain"/>
    <property type="match status" value="3"/>
</dbReference>
<organism evidence="4 5">
    <name type="scientific">Aphanomyces stellatus</name>
    <dbReference type="NCBI Taxonomy" id="120398"/>
    <lineage>
        <taxon>Eukaryota</taxon>
        <taxon>Sar</taxon>
        <taxon>Stramenopiles</taxon>
        <taxon>Oomycota</taxon>
        <taxon>Saprolegniomycetes</taxon>
        <taxon>Saprolegniales</taxon>
        <taxon>Verrucalvaceae</taxon>
        <taxon>Aphanomyces</taxon>
    </lineage>
</organism>
<gene>
    <name evidence="4" type="primary">Aste57867_13781</name>
    <name evidence="3" type="ORF">As57867_013731</name>
    <name evidence="4" type="ORF">ASTE57867_13781</name>
</gene>
<dbReference type="EMBL" id="VJMH01005480">
    <property type="protein sequence ID" value="KAF0695432.1"/>
    <property type="molecule type" value="Genomic_DNA"/>
</dbReference>